<accession>A0A3M7QFV7</accession>
<dbReference type="Proteomes" id="UP000276133">
    <property type="component" value="Unassembled WGS sequence"/>
</dbReference>
<name>A0A3M7QFV7_BRAPC</name>
<comment type="caution">
    <text evidence="1">The sequence shown here is derived from an EMBL/GenBank/DDBJ whole genome shotgun (WGS) entry which is preliminary data.</text>
</comment>
<protein>
    <submittedName>
        <fullName evidence="1">Uncharacterized protein</fullName>
    </submittedName>
</protein>
<evidence type="ECO:0000313" key="1">
    <source>
        <dbReference type="EMBL" id="RNA10159.1"/>
    </source>
</evidence>
<dbReference type="EMBL" id="REGN01006280">
    <property type="protein sequence ID" value="RNA10159.1"/>
    <property type="molecule type" value="Genomic_DNA"/>
</dbReference>
<keyword evidence="2" id="KW-1185">Reference proteome</keyword>
<gene>
    <name evidence="1" type="ORF">BpHYR1_022565</name>
</gene>
<organism evidence="1 2">
    <name type="scientific">Brachionus plicatilis</name>
    <name type="common">Marine rotifer</name>
    <name type="synonym">Brachionus muelleri</name>
    <dbReference type="NCBI Taxonomy" id="10195"/>
    <lineage>
        <taxon>Eukaryota</taxon>
        <taxon>Metazoa</taxon>
        <taxon>Spiralia</taxon>
        <taxon>Gnathifera</taxon>
        <taxon>Rotifera</taxon>
        <taxon>Eurotatoria</taxon>
        <taxon>Monogononta</taxon>
        <taxon>Pseudotrocha</taxon>
        <taxon>Ploima</taxon>
        <taxon>Brachionidae</taxon>
        <taxon>Brachionus</taxon>
    </lineage>
</organism>
<evidence type="ECO:0000313" key="2">
    <source>
        <dbReference type="Proteomes" id="UP000276133"/>
    </source>
</evidence>
<sequence>MLIKLTCYHLLNYPHEPFIINFTFEKKKRQITNIRSSSPLLKKGLISLLFFCDHINNEINGIMSVK</sequence>
<proteinExistence type="predicted"/>
<reference evidence="1 2" key="1">
    <citation type="journal article" date="2018" name="Sci. Rep.">
        <title>Genomic signatures of local adaptation to the degree of environmental predictability in rotifers.</title>
        <authorList>
            <person name="Franch-Gras L."/>
            <person name="Hahn C."/>
            <person name="Garcia-Roger E.M."/>
            <person name="Carmona M.J."/>
            <person name="Serra M."/>
            <person name="Gomez A."/>
        </authorList>
    </citation>
    <scope>NUCLEOTIDE SEQUENCE [LARGE SCALE GENOMIC DNA]</scope>
    <source>
        <strain evidence="1">HYR1</strain>
    </source>
</reference>
<dbReference type="AlphaFoldDB" id="A0A3M7QFV7"/>